<comment type="caution">
    <text evidence="1">The sequence shown here is derived from an EMBL/GenBank/DDBJ whole genome shotgun (WGS) entry which is preliminary data.</text>
</comment>
<evidence type="ECO:0000313" key="2">
    <source>
        <dbReference type="Proteomes" id="UP000603602"/>
    </source>
</evidence>
<protein>
    <submittedName>
        <fullName evidence="1">Uncharacterized protein</fullName>
    </submittedName>
</protein>
<proteinExistence type="predicted"/>
<dbReference type="RefSeq" id="WP_187716528.1">
    <property type="nucleotide sequence ID" value="NZ_JACTAH010000001.1"/>
</dbReference>
<keyword evidence="2" id="KW-1185">Reference proteome</keyword>
<gene>
    <name evidence="1" type="ORF">IFO67_02250</name>
</gene>
<accession>A0ABR9B713</accession>
<evidence type="ECO:0000313" key="1">
    <source>
        <dbReference type="EMBL" id="MBD8501694.1"/>
    </source>
</evidence>
<reference evidence="2" key="1">
    <citation type="submission" date="2023-07" db="EMBL/GenBank/DDBJ databases">
        <title>Thauera sp. CAU 1555 isolated from sand of Yaerae Beach.</title>
        <authorList>
            <person name="Kim W."/>
        </authorList>
    </citation>
    <scope>NUCLEOTIDE SEQUENCE [LARGE SCALE GENOMIC DNA]</scope>
    <source>
        <strain evidence="2">CAU 1555</strain>
    </source>
</reference>
<dbReference type="EMBL" id="JACYTO010000001">
    <property type="protein sequence ID" value="MBD8501694.1"/>
    <property type="molecule type" value="Genomic_DNA"/>
</dbReference>
<organism evidence="1 2">
    <name type="scientific">Thauera sedimentorum</name>
    <dbReference type="NCBI Taxonomy" id="2767595"/>
    <lineage>
        <taxon>Bacteria</taxon>
        <taxon>Pseudomonadati</taxon>
        <taxon>Pseudomonadota</taxon>
        <taxon>Betaproteobacteria</taxon>
        <taxon>Rhodocyclales</taxon>
        <taxon>Zoogloeaceae</taxon>
        <taxon>Thauera</taxon>
    </lineage>
</organism>
<name>A0ABR9B713_9RHOO</name>
<dbReference type="Proteomes" id="UP000603602">
    <property type="component" value="Unassembled WGS sequence"/>
</dbReference>
<sequence length="55" mass="6149">MKAHANTLQYISRLPRDLEQLGEGTALDPRTLGNVTGTVDMQAYVQWLRDNGYGL</sequence>